<evidence type="ECO:0000313" key="2">
    <source>
        <dbReference type="EMBL" id="KGF36409.1"/>
    </source>
</evidence>
<name>A0A096BTB0_9BACT</name>
<gene>
    <name evidence="2" type="ORF">HMPREF2137_01990</name>
</gene>
<keyword evidence="1" id="KW-0812">Transmembrane</keyword>
<feature type="transmembrane region" description="Helical" evidence="1">
    <location>
        <begin position="61"/>
        <end position="81"/>
    </location>
</feature>
<dbReference type="OrthoDB" id="1076046at2"/>
<evidence type="ECO:0000256" key="1">
    <source>
        <dbReference type="SAM" id="Phobius"/>
    </source>
</evidence>
<keyword evidence="1" id="KW-1133">Transmembrane helix</keyword>
<dbReference type="AlphaFoldDB" id="A0A096BTB0"/>
<accession>A0A096BTB0</accession>
<evidence type="ECO:0000313" key="3">
    <source>
        <dbReference type="Proteomes" id="UP000029556"/>
    </source>
</evidence>
<feature type="transmembrane region" description="Helical" evidence="1">
    <location>
        <begin position="38"/>
        <end position="55"/>
    </location>
</feature>
<dbReference type="EMBL" id="JRNN01000027">
    <property type="protein sequence ID" value="KGF36409.1"/>
    <property type="molecule type" value="Genomic_DNA"/>
</dbReference>
<organism evidence="2 3">
    <name type="scientific">Hoylesella buccalis DNF00853</name>
    <dbReference type="NCBI Taxonomy" id="1401074"/>
    <lineage>
        <taxon>Bacteria</taxon>
        <taxon>Pseudomonadati</taxon>
        <taxon>Bacteroidota</taxon>
        <taxon>Bacteroidia</taxon>
        <taxon>Bacteroidales</taxon>
        <taxon>Prevotellaceae</taxon>
        <taxon>Hoylesella</taxon>
    </lineage>
</organism>
<reference evidence="2 3" key="1">
    <citation type="submission" date="2014-07" db="EMBL/GenBank/DDBJ databases">
        <authorList>
            <person name="McCorrison J."/>
            <person name="Sanka R."/>
            <person name="Torralba M."/>
            <person name="Gillis M."/>
            <person name="Haft D.H."/>
            <person name="Methe B."/>
            <person name="Sutton G."/>
            <person name="Nelson K.E."/>
        </authorList>
    </citation>
    <scope>NUCLEOTIDE SEQUENCE [LARGE SCALE GENOMIC DNA]</scope>
    <source>
        <strain evidence="2 3">DNF00853</strain>
    </source>
</reference>
<comment type="caution">
    <text evidence="2">The sequence shown here is derived from an EMBL/GenBank/DDBJ whole genome shotgun (WGS) entry which is preliminary data.</text>
</comment>
<sequence>MEEDFERYWLENRRELLAKNKEYQEIEESYKMRSGFDWLLWALPVVVGILTFNVVSSESEVLKWLAAAGAIIVVFLVCVWVKSAVSGHRPLDEVEKEVKAQAYEAFKRKLNQP</sequence>
<keyword evidence="1" id="KW-0472">Membrane</keyword>
<proteinExistence type="predicted"/>
<protein>
    <submittedName>
        <fullName evidence="2">Uncharacterized protein</fullName>
    </submittedName>
</protein>
<dbReference type="Proteomes" id="UP000029556">
    <property type="component" value="Unassembled WGS sequence"/>
</dbReference>